<dbReference type="InterPro" id="IPR050832">
    <property type="entry name" value="Bact_Acetyltransf"/>
</dbReference>
<dbReference type="CDD" id="cd04301">
    <property type="entry name" value="NAT_SF"/>
    <property type="match status" value="1"/>
</dbReference>
<dbReference type="EMBL" id="JADLQX010000002">
    <property type="protein sequence ID" value="MBF6296761.1"/>
    <property type="molecule type" value="Genomic_DNA"/>
</dbReference>
<evidence type="ECO:0000256" key="1">
    <source>
        <dbReference type="ARBA" id="ARBA00022679"/>
    </source>
</evidence>
<gene>
    <name evidence="4" type="ORF">IU459_04285</name>
</gene>
<keyword evidence="1" id="KW-0808">Transferase</keyword>
<dbReference type="SUPFAM" id="SSF55729">
    <property type="entry name" value="Acyl-CoA N-acyltransferases (Nat)"/>
    <property type="match status" value="1"/>
</dbReference>
<dbReference type="PANTHER" id="PTHR43877:SF5">
    <property type="entry name" value="BLL8307 PROTEIN"/>
    <property type="match status" value="1"/>
</dbReference>
<dbReference type="InterPro" id="IPR016181">
    <property type="entry name" value="Acyl_CoA_acyltransferase"/>
</dbReference>
<evidence type="ECO:0000259" key="3">
    <source>
        <dbReference type="PROSITE" id="PS51186"/>
    </source>
</evidence>
<evidence type="ECO:0000313" key="5">
    <source>
        <dbReference type="Proteomes" id="UP000702209"/>
    </source>
</evidence>
<evidence type="ECO:0000256" key="2">
    <source>
        <dbReference type="ARBA" id="ARBA00023315"/>
    </source>
</evidence>
<reference evidence="4 5" key="1">
    <citation type="submission" date="2020-10" db="EMBL/GenBank/DDBJ databases">
        <title>Identification of Nocardia species via Next-generation sequencing and recognition of intraspecies genetic diversity.</title>
        <authorList>
            <person name="Li P."/>
            <person name="Li P."/>
            <person name="Lu B."/>
        </authorList>
    </citation>
    <scope>NUCLEOTIDE SEQUENCE [LARGE SCALE GENOMIC DNA]</scope>
    <source>
        <strain evidence="4 5">BJ06-0157</strain>
    </source>
</reference>
<dbReference type="Gene3D" id="3.40.630.30">
    <property type="match status" value="1"/>
</dbReference>
<keyword evidence="5" id="KW-1185">Reference proteome</keyword>
<evidence type="ECO:0000313" key="4">
    <source>
        <dbReference type="EMBL" id="MBF6296761.1"/>
    </source>
</evidence>
<organism evidence="4 5">
    <name type="scientific">Nocardia amamiensis</name>
    <dbReference type="NCBI Taxonomy" id="404578"/>
    <lineage>
        <taxon>Bacteria</taxon>
        <taxon>Bacillati</taxon>
        <taxon>Actinomycetota</taxon>
        <taxon>Actinomycetes</taxon>
        <taxon>Mycobacteriales</taxon>
        <taxon>Nocardiaceae</taxon>
        <taxon>Nocardia</taxon>
    </lineage>
</organism>
<proteinExistence type="predicted"/>
<accession>A0ABS0CJI7</accession>
<dbReference type="PANTHER" id="PTHR43877">
    <property type="entry name" value="AMINOALKYLPHOSPHONATE N-ACETYLTRANSFERASE-RELATED-RELATED"/>
    <property type="match status" value="1"/>
</dbReference>
<comment type="caution">
    <text evidence="4">The sequence shown here is derived from an EMBL/GenBank/DDBJ whole genome shotgun (WGS) entry which is preliminary data.</text>
</comment>
<sequence length="151" mass="16638">MRITVDDLTGPAVISLLTEHLAEMAEHSPAESMHALDLAALRHPGITLWTGWDGETLAGCAALKGLDDKHAEIKSMRTAETHHRRGVASTLLRHLIAEATARGYRRLSLETGASGFFRPARRLYAAHGFDYCAPFGDYRPDPNSVFMTRIL</sequence>
<keyword evidence="2" id="KW-0012">Acyltransferase</keyword>
<dbReference type="PROSITE" id="PS51186">
    <property type="entry name" value="GNAT"/>
    <property type="match status" value="1"/>
</dbReference>
<dbReference type="Proteomes" id="UP000702209">
    <property type="component" value="Unassembled WGS sequence"/>
</dbReference>
<protein>
    <submittedName>
        <fullName evidence="4">GNAT family N-acetyltransferase</fullName>
    </submittedName>
</protein>
<dbReference type="Pfam" id="PF00583">
    <property type="entry name" value="Acetyltransf_1"/>
    <property type="match status" value="1"/>
</dbReference>
<name>A0ABS0CJI7_9NOCA</name>
<dbReference type="InterPro" id="IPR000182">
    <property type="entry name" value="GNAT_dom"/>
</dbReference>
<feature type="domain" description="N-acetyltransferase" evidence="3">
    <location>
        <begin position="3"/>
        <end position="151"/>
    </location>
</feature>